<accession>A0ABR3X7F6</accession>
<comment type="similarity">
    <text evidence="1">Belongs to the glycosyl hydrolase 30 family.</text>
</comment>
<gene>
    <name evidence="4" type="ORF">VTK73DRAFT_1837</name>
</gene>
<dbReference type="InterPro" id="IPR001139">
    <property type="entry name" value="Glyco_hydro_30"/>
</dbReference>
<evidence type="ECO:0000256" key="1">
    <source>
        <dbReference type="ARBA" id="ARBA00005382"/>
    </source>
</evidence>
<dbReference type="PANTHER" id="PTHR11069">
    <property type="entry name" value="GLUCOSYLCERAMIDASE"/>
    <property type="match status" value="1"/>
</dbReference>
<keyword evidence="5" id="KW-1185">Reference proteome</keyword>
<protein>
    <submittedName>
        <fullName evidence="4">Uncharacterized protein</fullName>
    </submittedName>
</protein>
<sequence>MKTNGKDSNGGSLCGVPGATCTSGDWRQAYANYLVKYIQLYQVRLWLLTAFTLSRSLHSFNRRRNEQVADRPPWSLGERNRRNTHRLRERARYKVRSAIGVGERTGEQQHGLTKRVNISTSYASMQSTGEQSANFVKVLHPTLEKAGLGNVSITCCEATGWRAQSQMTLALRDAGIEDLVGVITGHTYTSGITGPQPTSRKSWVSECADLSGHWSTTWDTPGGSGDGLTWANNIYTGLTTGNLSACKLCYLSSRI</sequence>
<dbReference type="EMBL" id="JAZHXJ010000148">
    <property type="protein sequence ID" value="KAL1871869.1"/>
    <property type="molecule type" value="Genomic_DNA"/>
</dbReference>
<name>A0ABR3X7F6_9PEZI</name>
<dbReference type="PANTHER" id="PTHR11069:SF23">
    <property type="entry name" value="LYSOSOMAL ACID GLUCOSYLCERAMIDASE"/>
    <property type="match status" value="1"/>
</dbReference>
<evidence type="ECO:0000256" key="2">
    <source>
        <dbReference type="ARBA" id="ARBA00022729"/>
    </source>
</evidence>
<dbReference type="InterPro" id="IPR017853">
    <property type="entry name" value="GH"/>
</dbReference>
<dbReference type="Gene3D" id="3.20.20.80">
    <property type="entry name" value="Glycosidases"/>
    <property type="match status" value="1"/>
</dbReference>
<dbReference type="Proteomes" id="UP001586593">
    <property type="component" value="Unassembled WGS sequence"/>
</dbReference>
<comment type="caution">
    <text evidence="4">The sequence shown here is derived from an EMBL/GenBank/DDBJ whole genome shotgun (WGS) entry which is preliminary data.</text>
</comment>
<dbReference type="SUPFAM" id="SSF51445">
    <property type="entry name" value="(Trans)glycosidases"/>
    <property type="match status" value="1"/>
</dbReference>
<evidence type="ECO:0000256" key="3">
    <source>
        <dbReference type="ARBA" id="ARBA00022801"/>
    </source>
</evidence>
<keyword evidence="2" id="KW-0732">Signal</keyword>
<proteinExistence type="inferred from homology"/>
<evidence type="ECO:0000313" key="4">
    <source>
        <dbReference type="EMBL" id="KAL1871869.1"/>
    </source>
</evidence>
<reference evidence="4 5" key="1">
    <citation type="journal article" date="2024" name="Commun. Biol.">
        <title>Comparative genomic analysis of thermophilic fungi reveals convergent evolutionary adaptations and gene losses.</title>
        <authorList>
            <person name="Steindorff A.S."/>
            <person name="Aguilar-Pontes M.V."/>
            <person name="Robinson A.J."/>
            <person name="Andreopoulos B."/>
            <person name="LaButti K."/>
            <person name="Kuo A."/>
            <person name="Mondo S."/>
            <person name="Riley R."/>
            <person name="Otillar R."/>
            <person name="Haridas S."/>
            <person name="Lipzen A."/>
            <person name="Grimwood J."/>
            <person name="Schmutz J."/>
            <person name="Clum A."/>
            <person name="Reid I.D."/>
            <person name="Moisan M.C."/>
            <person name="Butler G."/>
            <person name="Nguyen T.T.M."/>
            <person name="Dewar K."/>
            <person name="Conant G."/>
            <person name="Drula E."/>
            <person name="Henrissat B."/>
            <person name="Hansel C."/>
            <person name="Singer S."/>
            <person name="Hutchinson M.I."/>
            <person name="de Vries R.P."/>
            <person name="Natvig D.O."/>
            <person name="Powell A.J."/>
            <person name="Tsang A."/>
            <person name="Grigoriev I.V."/>
        </authorList>
    </citation>
    <scope>NUCLEOTIDE SEQUENCE [LARGE SCALE GENOMIC DNA]</scope>
    <source>
        <strain evidence="4 5">ATCC 24622</strain>
    </source>
</reference>
<keyword evidence="3" id="KW-0378">Hydrolase</keyword>
<evidence type="ECO:0000313" key="5">
    <source>
        <dbReference type="Proteomes" id="UP001586593"/>
    </source>
</evidence>
<organism evidence="4 5">
    <name type="scientific">Phialemonium thermophilum</name>
    <dbReference type="NCBI Taxonomy" id="223376"/>
    <lineage>
        <taxon>Eukaryota</taxon>
        <taxon>Fungi</taxon>
        <taxon>Dikarya</taxon>
        <taxon>Ascomycota</taxon>
        <taxon>Pezizomycotina</taxon>
        <taxon>Sordariomycetes</taxon>
        <taxon>Sordariomycetidae</taxon>
        <taxon>Cephalothecales</taxon>
        <taxon>Cephalothecaceae</taxon>
        <taxon>Phialemonium</taxon>
    </lineage>
</organism>